<keyword evidence="2" id="KW-0472">Membrane</keyword>
<dbReference type="RefSeq" id="WP_000140267.1">
    <property type="nucleotide sequence ID" value="NZ_AHNR02000045.1"/>
</dbReference>
<keyword evidence="2" id="KW-1133">Transmembrane helix</keyword>
<evidence type="ECO:0000256" key="1">
    <source>
        <dbReference type="SAM" id="MobiDB-lite"/>
    </source>
</evidence>
<comment type="caution">
    <text evidence="3">The sequence shown here is derived from an EMBL/GenBank/DDBJ whole genome shotgun (WGS) entry which is preliminary data.</text>
</comment>
<dbReference type="Proteomes" id="UP000001340">
    <property type="component" value="Unassembled WGS sequence"/>
</dbReference>
<protein>
    <submittedName>
        <fullName evidence="3">Uncharacterized protein</fullName>
    </submittedName>
</protein>
<organism evidence="3 4">
    <name type="scientific">Leptospira interrogans str. UI 12758</name>
    <dbReference type="NCBI Taxonomy" id="1049938"/>
    <lineage>
        <taxon>Bacteria</taxon>
        <taxon>Pseudomonadati</taxon>
        <taxon>Spirochaetota</taxon>
        <taxon>Spirochaetia</taxon>
        <taxon>Leptospirales</taxon>
        <taxon>Leptospiraceae</taxon>
        <taxon>Leptospira</taxon>
    </lineage>
</organism>
<keyword evidence="2" id="KW-0812">Transmembrane</keyword>
<evidence type="ECO:0000256" key="2">
    <source>
        <dbReference type="SAM" id="Phobius"/>
    </source>
</evidence>
<gene>
    <name evidence="3" type="ORF">LEP1GSC105_2904</name>
</gene>
<feature type="transmembrane region" description="Helical" evidence="2">
    <location>
        <begin position="61"/>
        <end position="79"/>
    </location>
</feature>
<proteinExistence type="predicted"/>
<reference evidence="3 4" key="1">
    <citation type="submission" date="2012-10" db="EMBL/GenBank/DDBJ databases">
        <authorList>
            <person name="Harkins D.M."/>
            <person name="Durkin A.S."/>
            <person name="Brinkac L.M."/>
            <person name="Haft D.H."/>
            <person name="Selengut J.D."/>
            <person name="Sanka R."/>
            <person name="DePew J."/>
            <person name="Purushe J."/>
            <person name="Chanthongthip A."/>
            <person name="Lattana O."/>
            <person name="Phetsouvanh R."/>
            <person name="Newton P.N."/>
            <person name="Vinetz J.M."/>
            <person name="Sutton G.G."/>
            <person name="Nierman W.C."/>
            <person name="Fouts D.E."/>
        </authorList>
    </citation>
    <scope>NUCLEOTIDE SEQUENCE [LARGE SCALE GENOMIC DNA]</scope>
    <source>
        <strain evidence="3 4">UI 12758</strain>
    </source>
</reference>
<accession>A0A0E2D372</accession>
<name>A0A0E2D372_LEPIR</name>
<feature type="region of interest" description="Disordered" evidence="1">
    <location>
        <begin position="87"/>
        <end position="111"/>
    </location>
</feature>
<evidence type="ECO:0000313" key="3">
    <source>
        <dbReference type="EMBL" id="EKR54452.1"/>
    </source>
</evidence>
<dbReference type="AlphaFoldDB" id="A0A0E2D372"/>
<dbReference type="EMBL" id="AHNR02000045">
    <property type="protein sequence ID" value="EKR54452.1"/>
    <property type="molecule type" value="Genomic_DNA"/>
</dbReference>
<sequence>MTESEKLEINDILKLIEIETGPDNPASANFCTKIKSDANFARFTLEVAHSLIKKASCDEELSVILIWLAVTAVTWISVLDPDKVKQSTRDSLGHLSPWAKEPAKTNSETTV</sequence>
<evidence type="ECO:0000313" key="4">
    <source>
        <dbReference type="Proteomes" id="UP000001340"/>
    </source>
</evidence>